<dbReference type="EMBL" id="CP054139">
    <property type="protein sequence ID" value="QKJ32481.1"/>
    <property type="molecule type" value="Genomic_DNA"/>
</dbReference>
<protein>
    <submittedName>
        <fullName evidence="1">Uncharacterized protein</fullName>
    </submittedName>
</protein>
<name>A0A7D4UP02_9SPHI</name>
<dbReference type="RefSeq" id="WP_173417131.1">
    <property type="nucleotide sequence ID" value="NZ_CP054139.1"/>
</dbReference>
<dbReference type="PROSITE" id="PS51257">
    <property type="entry name" value="PROKAR_LIPOPROTEIN"/>
    <property type="match status" value="1"/>
</dbReference>
<evidence type="ECO:0000313" key="1">
    <source>
        <dbReference type="EMBL" id="QKJ32481.1"/>
    </source>
</evidence>
<proteinExistence type="predicted"/>
<accession>A0A7D4UP02</accession>
<dbReference type="InterPro" id="IPR036249">
    <property type="entry name" value="Thioredoxin-like_sf"/>
</dbReference>
<dbReference type="KEGG" id="mmab:HQ865_22865"/>
<reference evidence="1 2" key="1">
    <citation type="submission" date="2020-05" db="EMBL/GenBank/DDBJ databases">
        <title>Mucilaginibacter mali sp. nov.</title>
        <authorList>
            <person name="Kim H.S."/>
            <person name="Lee K.C."/>
            <person name="Suh M.K."/>
            <person name="Kim J.-S."/>
            <person name="Han K.-I."/>
            <person name="Eom M.K."/>
            <person name="Shin Y.K."/>
            <person name="Lee J.-S."/>
        </authorList>
    </citation>
    <scope>NUCLEOTIDE SEQUENCE [LARGE SCALE GENOMIC DNA]</scope>
    <source>
        <strain evidence="1 2">G2-14</strain>
    </source>
</reference>
<evidence type="ECO:0000313" key="2">
    <source>
        <dbReference type="Proteomes" id="UP000505355"/>
    </source>
</evidence>
<dbReference type="AlphaFoldDB" id="A0A7D4UP02"/>
<sequence length="383" mass="43363">MPKIYCFILFMALFSGCTQLQYIDINLKSPGIASGVLIIRNDTGGTAYSENIKNHSVKLTHRVIEQSGYYALNISNSDKTMMDLKFDVYLEPGQYDIELNSADPAMYPNIKSPSATQQELSAYYTMAAKLKGDRQKQYRQANARMNSKESALLPKDAFNKLLQTENDTREKLSNVEKEALAQFVKQYPKNITGAHIMVGMPYEGDPAFYYGIFQQLPVSVQKTYDGQVVGDKLSALVKLAPGHKAPDISGVDPDGKSFDPKTLKGKKIFLVELWKSANQQSREQHAPASIENLMHAINDKNQFGMISISLDHKMDWWLSAITDDHMTWSQYSDMKGNESINVTNWGITHLPTYYLVDSNWNIVDKDLIWQEIPVAVNQYLQHH</sequence>
<dbReference type="SUPFAM" id="SSF52833">
    <property type="entry name" value="Thioredoxin-like"/>
    <property type="match status" value="1"/>
</dbReference>
<dbReference type="Gene3D" id="3.40.30.10">
    <property type="entry name" value="Glutaredoxin"/>
    <property type="match status" value="1"/>
</dbReference>
<gene>
    <name evidence="1" type="ORF">HQ865_22865</name>
</gene>
<dbReference type="Proteomes" id="UP000505355">
    <property type="component" value="Chromosome"/>
</dbReference>
<organism evidence="1 2">
    <name type="scientific">Mucilaginibacter mali</name>
    <dbReference type="NCBI Taxonomy" id="2740462"/>
    <lineage>
        <taxon>Bacteria</taxon>
        <taxon>Pseudomonadati</taxon>
        <taxon>Bacteroidota</taxon>
        <taxon>Sphingobacteriia</taxon>
        <taxon>Sphingobacteriales</taxon>
        <taxon>Sphingobacteriaceae</taxon>
        <taxon>Mucilaginibacter</taxon>
    </lineage>
</organism>
<keyword evidence="2" id="KW-1185">Reference proteome</keyword>